<comment type="caution">
    <text evidence="1">The sequence shown here is derived from an EMBL/GenBank/DDBJ whole genome shotgun (WGS) entry which is preliminary data.</text>
</comment>
<proteinExistence type="predicted"/>
<dbReference type="EMBL" id="BMOB01000003">
    <property type="protein sequence ID" value="GGI82515.1"/>
    <property type="molecule type" value="Genomic_DNA"/>
</dbReference>
<accession>A0A917JS39</accession>
<dbReference type="AlphaFoldDB" id="A0A917JS39"/>
<dbReference type="OrthoDB" id="5971894at2"/>
<reference evidence="1" key="2">
    <citation type="submission" date="2020-09" db="EMBL/GenBank/DDBJ databases">
        <authorList>
            <person name="Sun Q."/>
            <person name="Ohkuma M."/>
        </authorList>
    </citation>
    <scope>NUCLEOTIDE SEQUENCE</scope>
    <source>
        <strain evidence="1">JCM 13919</strain>
    </source>
</reference>
<name>A0A917JS39_9GAMM</name>
<evidence type="ECO:0000313" key="2">
    <source>
        <dbReference type="Proteomes" id="UP000630149"/>
    </source>
</evidence>
<reference evidence="1" key="1">
    <citation type="journal article" date="2014" name="Int. J. Syst. Evol. Microbiol.">
        <title>Complete genome sequence of Corynebacterium casei LMG S-19264T (=DSM 44701T), isolated from a smear-ripened cheese.</title>
        <authorList>
            <consortium name="US DOE Joint Genome Institute (JGI-PGF)"/>
            <person name="Walter F."/>
            <person name="Albersmeier A."/>
            <person name="Kalinowski J."/>
            <person name="Ruckert C."/>
        </authorList>
    </citation>
    <scope>NUCLEOTIDE SEQUENCE</scope>
    <source>
        <strain evidence="1">JCM 13919</strain>
    </source>
</reference>
<gene>
    <name evidence="1" type="ORF">GCM10007966_08920</name>
</gene>
<dbReference type="Proteomes" id="UP000630149">
    <property type="component" value="Unassembled WGS sequence"/>
</dbReference>
<protein>
    <submittedName>
        <fullName evidence="1">Uncharacterized protein</fullName>
    </submittedName>
</protein>
<sequence length="238" mass="27178">MDTQEQEESLLNKIAKSEIFQDDFSKEFLSKYLESGFGSLSKHDIDLLVYHILSKKTQLLKNKTIYEQSNLLKITERKVKNIQLEAYLKFEQKKSKENLNTVLEEINSGGIKPEIENGRIRFLLDSPILKREIENSIKLLGHVVDYSFNKDVVSIKIVPFISAIKSIQKEKGDELEDEITKILRSQFKDENKKAKEIKAMTISESLKKIGSNLSSDALKAVTISILTHLSQAVYQVAT</sequence>
<keyword evidence="2" id="KW-1185">Reference proteome</keyword>
<evidence type="ECO:0000313" key="1">
    <source>
        <dbReference type="EMBL" id="GGI82515.1"/>
    </source>
</evidence>
<organism evidence="1 2">
    <name type="scientific">Legionella impletisoli</name>
    <dbReference type="NCBI Taxonomy" id="343510"/>
    <lineage>
        <taxon>Bacteria</taxon>
        <taxon>Pseudomonadati</taxon>
        <taxon>Pseudomonadota</taxon>
        <taxon>Gammaproteobacteria</taxon>
        <taxon>Legionellales</taxon>
        <taxon>Legionellaceae</taxon>
        <taxon>Legionella</taxon>
    </lineage>
</organism>
<dbReference type="RefSeq" id="WP_131776177.1">
    <property type="nucleotide sequence ID" value="NZ_BMOB01000003.1"/>
</dbReference>